<keyword evidence="3" id="KW-1185">Reference proteome</keyword>
<evidence type="ECO:0000256" key="1">
    <source>
        <dbReference type="SAM" id="MobiDB-lite"/>
    </source>
</evidence>
<comment type="caution">
    <text evidence="2">The sequence shown here is derived from an EMBL/GenBank/DDBJ whole genome shotgun (WGS) entry which is preliminary data.</text>
</comment>
<gene>
    <name evidence="2" type="ORF">WJX75_001850</name>
</gene>
<dbReference type="EMBL" id="JALJOT010000008">
    <property type="protein sequence ID" value="KAK9908032.1"/>
    <property type="molecule type" value="Genomic_DNA"/>
</dbReference>
<evidence type="ECO:0000313" key="3">
    <source>
        <dbReference type="Proteomes" id="UP001491310"/>
    </source>
</evidence>
<feature type="region of interest" description="Disordered" evidence="1">
    <location>
        <begin position="59"/>
        <end position="112"/>
    </location>
</feature>
<name>A0ABR2YM01_9CHLO</name>
<organism evidence="2 3">
    <name type="scientific">Coccomyxa subellipsoidea</name>
    <dbReference type="NCBI Taxonomy" id="248742"/>
    <lineage>
        <taxon>Eukaryota</taxon>
        <taxon>Viridiplantae</taxon>
        <taxon>Chlorophyta</taxon>
        <taxon>core chlorophytes</taxon>
        <taxon>Trebouxiophyceae</taxon>
        <taxon>Trebouxiophyceae incertae sedis</taxon>
        <taxon>Coccomyxaceae</taxon>
        <taxon>Coccomyxa</taxon>
    </lineage>
</organism>
<protein>
    <submittedName>
        <fullName evidence="2">Uncharacterized protein</fullName>
    </submittedName>
</protein>
<accession>A0ABR2YM01</accession>
<proteinExistence type="predicted"/>
<dbReference type="Proteomes" id="UP001491310">
    <property type="component" value="Unassembled WGS sequence"/>
</dbReference>
<sequence>MPDLLTAIQDTVFGRACVYQNPPLWFCRYLFKNTEPAASSRQGQCTCGSKQQDWFGDYKEGQQKGTHADQWFQGTSAHPQRTPRVEGSQKEGAQGALPSQQLQEVSENHMLL</sequence>
<reference evidence="2 3" key="1">
    <citation type="journal article" date="2024" name="Nat. Commun.">
        <title>Phylogenomics reveals the evolutionary origins of lichenization in chlorophyte algae.</title>
        <authorList>
            <person name="Puginier C."/>
            <person name="Libourel C."/>
            <person name="Otte J."/>
            <person name="Skaloud P."/>
            <person name="Haon M."/>
            <person name="Grisel S."/>
            <person name="Petersen M."/>
            <person name="Berrin J.G."/>
            <person name="Delaux P.M."/>
            <person name="Dal Grande F."/>
            <person name="Keller J."/>
        </authorList>
    </citation>
    <scope>NUCLEOTIDE SEQUENCE [LARGE SCALE GENOMIC DNA]</scope>
    <source>
        <strain evidence="2 3">SAG 216-7</strain>
    </source>
</reference>
<evidence type="ECO:0000313" key="2">
    <source>
        <dbReference type="EMBL" id="KAK9908032.1"/>
    </source>
</evidence>